<reference evidence="2 3" key="1">
    <citation type="submission" date="2019-11" db="EMBL/GenBank/DDBJ databases">
        <title>Draft Genome Sequences of Six Type Strains of the Genus Massilia.</title>
        <authorList>
            <person name="Miess H."/>
            <person name="Frediansyah A."/>
            <person name="Goeker M."/>
            <person name="Gross H."/>
        </authorList>
    </citation>
    <scope>NUCLEOTIDE SEQUENCE [LARGE SCALE GENOMIC DNA]</scope>
    <source>
        <strain evidence="2 3">DSM 17513</strain>
    </source>
</reference>
<name>A0A6I3XBP6_9BURK</name>
<dbReference type="Gene3D" id="6.20.150.10">
    <property type="match status" value="1"/>
</dbReference>
<evidence type="ECO:0000259" key="1">
    <source>
        <dbReference type="Pfam" id="PF04717"/>
    </source>
</evidence>
<organism evidence="2 3">
    <name type="scientific">Pseudoduganella dura</name>
    <dbReference type="NCBI Taxonomy" id="321982"/>
    <lineage>
        <taxon>Bacteria</taxon>
        <taxon>Pseudomonadati</taxon>
        <taxon>Pseudomonadota</taxon>
        <taxon>Betaproteobacteria</taxon>
        <taxon>Burkholderiales</taxon>
        <taxon>Oxalobacteraceae</taxon>
        <taxon>Telluria group</taxon>
        <taxon>Pseudoduganella</taxon>
    </lineage>
</organism>
<dbReference type="EMBL" id="WNWM01000001">
    <property type="protein sequence ID" value="MUI10901.1"/>
    <property type="molecule type" value="Genomic_DNA"/>
</dbReference>
<dbReference type="OrthoDB" id="4931325at2"/>
<evidence type="ECO:0000313" key="3">
    <source>
        <dbReference type="Proteomes" id="UP000431684"/>
    </source>
</evidence>
<dbReference type="NCBIfam" id="TIGR01644">
    <property type="entry name" value="phage_P2_V"/>
    <property type="match status" value="1"/>
</dbReference>
<proteinExistence type="predicted"/>
<dbReference type="AlphaFoldDB" id="A0A6I3XBP6"/>
<evidence type="ECO:0000313" key="2">
    <source>
        <dbReference type="EMBL" id="MUI10901.1"/>
    </source>
</evidence>
<dbReference type="InterPro" id="IPR006531">
    <property type="entry name" value="Gp5/Vgr_OB"/>
</dbReference>
<dbReference type="Proteomes" id="UP000431684">
    <property type="component" value="Unassembled WGS sequence"/>
</dbReference>
<sequence>MDTTQLLRLLLNLVRKGTILQVNHDLGKCRVATGELQTNWIPWLAIAGDTREWEPPTAGEQVLLLCPGGEPADGVALRGLYANDRPAPSTSPSAHVRAYPDGAVLSYDHAAQLLSVLLPAAAMVNLVAASAVRVKSAVLSVDGSARTTGNLHAGTGASGSFTTPTGQVVTVADGIITNIF</sequence>
<dbReference type="InterPro" id="IPR037026">
    <property type="entry name" value="Vgr_OB-fold_dom_sf"/>
</dbReference>
<protein>
    <submittedName>
        <fullName evidence="2">Phage baseplate assembly protein V</fullName>
    </submittedName>
</protein>
<keyword evidence="3" id="KW-1185">Reference proteome</keyword>
<feature type="domain" description="Gp5/Type VI secretion system Vgr protein OB-fold" evidence="1">
    <location>
        <begin position="15"/>
        <end position="81"/>
    </location>
</feature>
<accession>A0A6I3XBP6</accession>
<comment type="caution">
    <text evidence="2">The sequence shown here is derived from an EMBL/GenBank/DDBJ whole genome shotgun (WGS) entry which is preliminary data.</text>
</comment>
<dbReference type="RefSeq" id="WP_155706559.1">
    <property type="nucleotide sequence ID" value="NZ_BMWU01000049.1"/>
</dbReference>
<dbReference type="Pfam" id="PF04717">
    <property type="entry name" value="Phage_base_V"/>
    <property type="match status" value="1"/>
</dbReference>
<dbReference type="InterPro" id="IPR013046">
    <property type="entry name" value="GpV/Gp45"/>
</dbReference>
<gene>
    <name evidence="2" type="ORF">GJV26_00115</name>
</gene>
<dbReference type="Gene3D" id="2.40.50.230">
    <property type="entry name" value="Gp5 N-terminal domain"/>
    <property type="match status" value="1"/>
</dbReference>